<dbReference type="EMBL" id="CAJFCJ010000006">
    <property type="protein sequence ID" value="CAD5116298.1"/>
    <property type="molecule type" value="Genomic_DNA"/>
</dbReference>
<dbReference type="Proteomes" id="UP000549394">
    <property type="component" value="Unassembled WGS sequence"/>
</dbReference>
<organism evidence="4 5">
    <name type="scientific">Dimorphilus gyrociliatus</name>
    <dbReference type="NCBI Taxonomy" id="2664684"/>
    <lineage>
        <taxon>Eukaryota</taxon>
        <taxon>Metazoa</taxon>
        <taxon>Spiralia</taxon>
        <taxon>Lophotrochozoa</taxon>
        <taxon>Annelida</taxon>
        <taxon>Polychaeta</taxon>
        <taxon>Polychaeta incertae sedis</taxon>
        <taxon>Dinophilidae</taxon>
        <taxon>Dimorphilus</taxon>
    </lineage>
</organism>
<keyword evidence="2" id="KW-0040">ANK repeat</keyword>
<sequence>MQKAHLDNFISDVKLSLDLYEDGFNRMRKEVIDLCGNHTVCDVPHVLDQIPTREDIDSKWHVAPLALALFRKQFNLFESLLTKGMRPNGRFVLNGCETTLLHEAVKDGGYDQAIPELLKRVDVITYTKNRETPLYLACESGNEAAVEILLYAMKEKTDRNFDLLYLKSLGLAALNGHVGIVKIFVKDLSLGLELNLITEKLGLSVIHSALKGNKLDVVKELCHMPCAKQILDQKSADGLTPLLQICASPTLDIEYLRIILDAGADIKHFHLNEENIKMDALKYASETGQPEKLKELLERGATTDNDEDDVSALMLSCHGKSGKCAELLIKAGANWKEVQKCPSGTNCEVLDYAVQKSAPEVLQVLVDKGGILWNNLLYTVSIAEPSKDSAETADILLSNGMDSTLENSDEVFPLFKLVQKQTRNEYNRVLVKFLQHTPAPDNLAMQMIQYFSTSFSVELIPLTSFVLLHIASYPVAEAILPLDLMLPSKFTTWLMQEANQPQSLKRLSRALIRHRIGPVKLKKKCQMLPLPNLMINYLMIPELESYEEDASDIANWDE</sequence>
<name>A0A7I8VNZ2_9ANNE</name>
<accession>A0A7I8VNZ2</accession>
<feature type="domain" description="SOCS box" evidence="3">
    <location>
        <begin position="485"/>
        <end position="544"/>
    </location>
</feature>
<keyword evidence="1" id="KW-0677">Repeat</keyword>
<evidence type="ECO:0000256" key="2">
    <source>
        <dbReference type="ARBA" id="ARBA00023043"/>
    </source>
</evidence>
<comment type="caution">
    <text evidence="4">The sequence shown here is derived from an EMBL/GenBank/DDBJ whole genome shotgun (WGS) entry which is preliminary data.</text>
</comment>
<dbReference type="CDD" id="cd03716">
    <property type="entry name" value="SOCS_ASB_like"/>
    <property type="match status" value="1"/>
</dbReference>
<protein>
    <submittedName>
        <fullName evidence="4">DgyrCDS5204</fullName>
    </submittedName>
</protein>
<dbReference type="SUPFAM" id="SSF48403">
    <property type="entry name" value="Ankyrin repeat"/>
    <property type="match status" value="1"/>
</dbReference>
<dbReference type="InterPro" id="IPR036036">
    <property type="entry name" value="SOCS_box-like_dom_sf"/>
</dbReference>
<dbReference type="InterPro" id="IPR002110">
    <property type="entry name" value="Ankyrin_rpt"/>
</dbReference>
<dbReference type="GO" id="GO:0035556">
    <property type="term" value="P:intracellular signal transduction"/>
    <property type="evidence" value="ECO:0007669"/>
    <property type="project" value="InterPro"/>
</dbReference>
<dbReference type="InterPro" id="IPR001496">
    <property type="entry name" value="SOCS_box"/>
</dbReference>
<dbReference type="SUPFAM" id="SSF158235">
    <property type="entry name" value="SOCS box-like"/>
    <property type="match status" value="1"/>
</dbReference>
<dbReference type="Pfam" id="PF12796">
    <property type="entry name" value="Ank_2"/>
    <property type="match status" value="3"/>
</dbReference>
<keyword evidence="5" id="KW-1185">Reference proteome</keyword>
<evidence type="ECO:0000256" key="1">
    <source>
        <dbReference type="ARBA" id="ARBA00022737"/>
    </source>
</evidence>
<dbReference type="SMART" id="SM00248">
    <property type="entry name" value="ANK"/>
    <property type="match status" value="7"/>
</dbReference>
<dbReference type="PANTHER" id="PTHR24198:SF165">
    <property type="entry name" value="ANKYRIN REPEAT-CONTAINING PROTEIN-RELATED"/>
    <property type="match status" value="1"/>
</dbReference>
<gene>
    <name evidence="4" type="ORF">DGYR_LOCUS4935</name>
</gene>
<evidence type="ECO:0000259" key="3">
    <source>
        <dbReference type="PROSITE" id="PS50225"/>
    </source>
</evidence>
<dbReference type="AlphaFoldDB" id="A0A7I8VNZ2"/>
<proteinExistence type="predicted"/>
<dbReference type="PROSITE" id="PS50225">
    <property type="entry name" value="SOCS"/>
    <property type="match status" value="1"/>
</dbReference>
<evidence type="ECO:0000313" key="4">
    <source>
        <dbReference type="EMBL" id="CAD5116298.1"/>
    </source>
</evidence>
<dbReference type="InterPro" id="IPR036770">
    <property type="entry name" value="Ankyrin_rpt-contain_sf"/>
</dbReference>
<dbReference type="Gene3D" id="1.25.40.20">
    <property type="entry name" value="Ankyrin repeat-containing domain"/>
    <property type="match status" value="1"/>
</dbReference>
<dbReference type="PANTHER" id="PTHR24198">
    <property type="entry name" value="ANKYRIN REPEAT AND PROTEIN KINASE DOMAIN-CONTAINING PROTEIN"/>
    <property type="match status" value="1"/>
</dbReference>
<reference evidence="4 5" key="1">
    <citation type="submission" date="2020-08" db="EMBL/GenBank/DDBJ databases">
        <authorList>
            <person name="Hejnol A."/>
        </authorList>
    </citation>
    <scope>NUCLEOTIDE SEQUENCE [LARGE SCALE GENOMIC DNA]</scope>
</reference>
<evidence type="ECO:0000313" key="5">
    <source>
        <dbReference type="Proteomes" id="UP000549394"/>
    </source>
</evidence>